<dbReference type="InterPro" id="IPR054030">
    <property type="entry name" value="Gp5_Vgr_C"/>
</dbReference>
<dbReference type="AlphaFoldDB" id="A0AAD0VW84"/>
<proteinExistence type="inferred from homology"/>
<dbReference type="InterPro" id="IPR037026">
    <property type="entry name" value="Vgr_OB-fold_dom_sf"/>
</dbReference>
<dbReference type="SUPFAM" id="SSF69279">
    <property type="entry name" value="Phage tail proteins"/>
    <property type="match status" value="2"/>
</dbReference>
<evidence type="ECO:0000313" key="5">
    <source>
        <dbReference type="Proteomes" id="UP000256503"/>
    </source>
</evidence>
<dbReference type="Gene3D" id="2.40.50.230">
    <property type="entry name" value="Gp5 N-terminal domain"/>
    <property type="match status" value="1"/>
</dbReference>
<dbReference type="PANTHER" id="PTHR32305:SF11">
    <property type="entry name" value="TYPE VI SECRETION SYSTEM SPIKE PROTEIN VGRG3"/>
    <property type="match status" value="1"/>
</dbReference>
<dbReference type="Proteomes" id="UP000256503">
    <property type="component" value="Chromosome"/>
</dbReference>
<evidence type="ECO:0000259" key="3">
    <source>
        <dbReference type="Pfam" id="PF22178"/>
    </source>
</evidence>
<dbReference type="InterPro" id="IPR050708">
    <property type="entry name" value="T6SS_VgrG/RHS"/>
</dbReference>
<dbReference type="SUPFAM" id="SSF69255">
    <property type="entry name" value="gp5 N-terminal domain-like"/>
    <property type="match status" value="1"/>
</dbReference>
<accession>A0AAD0VW84</accession>
<dbReference type="Gene3D" id="3.55.50.10">
    <property type="entry name" value="Baseplate protein-like domains"/>
    <property type="match status" value="1"/>
</dbReference>
<evidence type="ECO:0000256" key="1">
    <source>
        <dbReference type="ARBA" id="ARBA00005558"/>
    </source>
</evidence>
<feature type="domain" description="Gp5/Type VI secretion system Vgr protein OB-fold" evidence="2">
    <location>
        <begin position="389"/>
        <end position="453"/>
    </location>
</feature>
<sequence>MAAQSDLRFTFTAGEDGVYDFEVVEFHLVEGLSETFRLDVDLSCANSAVDFGLILDHQALLTLWQANRPVRYLHGSVSSFQQGDTGFRRTRYRATVEPRLARMRLASDWRIFQGPNAPEIAKVLLTKHGLTLDYEQRLTHTYQPREYCVQAGDTDYHFVERIMREEGSFYGFLHSAEGHRLIHCDRLWVFGKQPGPPLEYNPMAGGDSPGPALHSFVYTENVRTACQTQRDYSFKNPMYNQETECKGTDLDHQSNSYERYDYPGRYKGETGTAFTRDRLRGLRSDARIVRAQGDDARLVPGICFDLIGHPRQDMNRSWRPIRIEHHGKQYTSLAEESAEAERGTHYSSTAILVPDDTEWRPSPLRKPRIEGPQQATVVGPAGEEIYCDRFGRVKVQFPWDREGNNDEHSSCWIRVSHNIAGALWGHMAIPRIGQEVIVGNFDGDPDQPIITGRNYNANQLPPYELPAHKTRMTIRTQTHKGEGFNEIRFEDEAAQEEIFIHAQKDQNNIVNNDETTMVGHDRSERVENDETLVIGHDRTESIGNDEQLTLGRDRRQDIGQDDHLTIGRNLAVVTTKDRIEEVGNNRHDKTTANQWIQIGGHLEKRVEGHVLLNAGQHIRHLTQDYEILASRSVTLKAPGGTLRIDDRGMTLDGLSIRMLGAVALNSEGSNNSIAANGVATAAEPVCLGCLLKAIAEGRSLVRMEGAPDA</sequence>
<feature type="domain" description="Gp5/Type VI secretion system Vgr C-terminal trimerisation" evidence="3">
    <location>
        <begin position="472"/>
        <end position="572"/>
    </location>
</feature>
<evidence type="ECO:0000313" key="4">
    <source>
        <dbReference type="EMBL" id="AXM98846.1"/>
    </source>
</evidence>
<dbReference type="SUPFAM" id="SSF69349">
    <property type="entry name" value="Phage fibre proteins"/>
    <property type="match status" value="1"/>
</dbReference>
<dbReference type="Pfam" id="PF04717">
    <property type="entry name" value="Phage_base_V"/>
    <property type="match status" value="1"/>
</dbReference>
<dbReference type="Gene3D" id="4.10.220.110">
    <property type="match status" value="1"/>
</dbReference>
<dbReference type="GeneID" id="49616713"/>
<dbReference type="Pfam" id="PF22178">
    <property type="entry name" value="Gp5_trimer_C"/>
    <property type="match status" value="1"/>
</dbReference>
<reference evidence="4 5" key="1">
    <citation type="submission" date="2018-07" db="EMBL/GenBank/DDBJ databases">
        <title>Complete genome sequence of a Pseudomonas plecoglossicida strain pathogenic to the marine fish, Larimichthys crocea.</title>
        <authorList>
            <person name="Tao Z."/>
        </authorList>
    </citation>
    <scope>NUCLEOTIDE SEQUENCE [LARGE SCALE GENOMIC DNA]</scope>
    <source>
        <strain evidence="4 5">XSDHY-P</strain>
    </source>
</reference>
<dbReference type="InterPro" id="IPR017847">
    <property type="entry name" value="T6SS_RhsGE_Vgr_subset"/>
</dbReference>
<dbReference type="Gene3D" id="2.30.110.50">
    <property type="match status" value="1"/>
</dbReference>
<gene>
    <name evidence="4" type="primary">tssI</name>
    <name evidence="4" type="ORF">DVB73_25125</name>
</gene>
<dbReference type="PANTHER" id="PTHR32305">
    <property type="match status" value="1"/>
</dbReference>
<name>A0AAD0VW84_PSEDL</name>
<dbReference type="EMBL" id="CP031146">
    <property type="protein sequence ID" value="AXM98846.1"/>
    <property type="molecule type" value="Genomic_DNA"/>
</dbReference>
<dbReference type="RefSeq" id="WP_016393534.1">
    <property type="nucleotide sequence ID" value="NZ_BSOM01000002.1"/>
</dbReference>
<dbReference type="NCBIfam" id="TIGR01646">
    <property type="entry name" value="vgr_GE"/>
    <property type="match status" value="1"/>
</dbReference>
<dbReference type="InterPro" id="IPR006533">
    <property type="entry name" value="T6SS_Vgr_RhsGE"/>
</dbReference>
<evidence type="ECO:0000259" key="2">
    <source>
        <dbReference type="Pfam" id="PF04717"/>
    </source>
</evidence>
<protein>
    <submittedName>
        <fullName evidence="4">Type VI secretion system tip protein VgrG</fullName>
    </submittedName>
</protein>
<dbReference type="NCBIfam" id="TIGR03361">
    <property type="entry name" value="VI_Rhs_Vgr"/>
    <property type="match status" value="1"/>
</dbReference>
<organism evidence="4 5">
    <name type="scientific">Pseudomonas plecoglossicida</name>
    <dbReference type="NCBI Taxonomy" id="70775"/>
    <lineage>
        <taxon>Bacteria</taxon>
        <taxon>Pseudomonadati</taxon>
        <taxon>Pseudomonadota</taxon>
        <taxon>Gammaproteobacteria</taxon>
        <taxon>Pseudomonadales</taxon>
        <taxon>Pseudomonadaceae</taxon>
        <taxon>Pseudomonas</taxon>
    </lineage>
</organism>
<comment type="similarity">
    <text evidence="1">Belongs to the VgrG protein family.</text>
</comment>
<dbReference type="Pfam" id="PF05954">
    <property type="entry name" value="Phage_GPD"/>
    <property type="match status" value="1"/>
</dbReference>
<dbReference type="InterPro" id="IPR006531">
    <property type="entry name" value="Gp5/Vgr_OB"/>
</dbReference>